<dbReference type="AlphaFoldDB" id="A0A4R1QMF3"/>
<dbReference type="EMBL" id="SLUM01000019">
    <property type="protein sequence ID" value="TCL54899.1"/>
    <property type="molecule type" value="Genomic_DNA"/>
</dbReference>
<keyword evidence="1" id="KW-1133">Transmembrane helix</keyword>
<comment type="caution">
    <text evidence="3">The sequence shown here is derived from an EMBL/GenBank/DDBJ whole genome shotgun (WGS) entry which is preliminary data.</text>
</comment>
<dbReference type="GO" id="GO:0020037">
    <property type="term" value="F:heme binding"/>
    <property type="evidence" value="ECO:0007669"/>
    <property type="project" value="InterPro"/>
</dbReference>
<feature type="domain" description="Cell surface protein Shp haem-binding" evidence="2">
    <location>
        <begin position="35"/>
        <end position="172"/>
    </location>
</feature>
<reference evidence="3 4" key="1">
    <citation type="submission" date="2019-03" db="EMBL/GenBank/DDBJ databases">
        <title>Genomic Encyclopedia of Type Strains, Phase IV (KMG-IV): sequencing the most valuable type-strain genomes for metagenomic binning, comparative biology and taxonomic classification.</title>
        <authorList>
            <person name="Goeker M."/>
        </authorList>
    </citation>
    <scope>NUCLEOTIDE SEQUENCE [LARGE SCALE GENOMIC DNA]</scope>
    <source>
        <strain evidence="3 4">DSM 100451</strain>
    </source>
</reference>
<keyword evidence="1" id="KW-0472">Membrane</keyword>
<evidence type="ECO:0000256" key="1">
    <source>
        <dbReference type="SAM" id="Phobius"/>
    </source>
</evidence>
<dbReference type="Pfam" id="PF11545">
    <property type="entry name" value="HemeBinding_Shp"/>
    <property type="match status" value="1"/>
</dbReference>
<dbReference type="InterPro" id="IPR020985">
    <property type="entry name" value="Cell_surface_Shp_haem-bd"/>
</dbReference>
<keyword evidence="1" id="KW-0812">Transmembrane</keyword>
<feature type="transmembrane region" description="Helical" evidence="1">
    <location>
        <begin position="227"/>
        <end position="253"/>
    </location>
</feature>
<organism evidence="3 4">
    <name type="scientific">Allofournierella massiliensis</name>
    <dbReference type="NCBI Taxonomy" id="1650663"/>
    <lineage>
        <taxon>Bacteria</taxon>
        <taxon>Bacillati</taxon>
        <taxon>Bacillota</taxon>
        <taxon>Clostridia</taxon>
        <taxon>Eubacteriales</taxon>
        <taxon>Oscillospiraceae</taxon>
        <taxon>Allofournierella</taxon>
    </lineage>
</organism>
<dbReference type="Gene3D" id="2.60.40.1850">
    <property type="match status" value="1"/>
</dbReference>
<name>A0A4R1QMF3_9FIRM</name>
<dbReference type="RefSeq" id="WP_058964362.1">
    <property type="nucleotide sequence ID" value="NZ_CABKVM010000017.1"/>
</dbReference>
<gene>
    <name evidence="3" type="ORF">EDD77_11922</name>
</gene>
<dbReference type="InterPro" id="IPR037250">
    <property type="entry name" value="NEAT_dom_sf"/>
</dbReference>
<dbReference type="Proteomes" id="UP000295184">
    <property type="component" value="Unassembled WGS sequence"/>
</dbReference>
<protein>
    <submittedName>
        <fullName evidence="3">Cell surface heme-binding protein Shp</fullName>
    </submittedName>
</protein>
<evidence type="ECO:0000259" key="2">
    <source>
        <dbReference type="Pfam" id="PF11545"/>
    </source>
</evidence>
<evidence type="ECO:0000313" key="3">
    <source>
        <dbReference type="EMBL" id="TCL54899.1"/>
    </source>
</evidence>
<dbReference type="STRING" id="1650663.GCA_001486665_01969"/>
<accession>A0A4R1QMF3</accession>
<sequence>MKLSKQAKSIVGIALLICLLVTFSVRAWADSLTFESGTAHGSYRHPETGVIEDSGGEASEALGQSMVGSVVTSQAMLETDESGNQYISLRFGLMSNISSVSIQVQSPGDSTWTDGEAVCTAQGEDTADYRVKVPGRDAILRAECYVEAMGRSVIFYITVDDWEEGNTGGFVPMSEEDTQQVNEGGSQLLEKVQGLTTGGSAALAAGDEESETAADNTKTTISLDVSAWFTLFVVVFVAAFLAGGLLLAVYWMLVHYKKRPVDPEENFAEHSAEDDFDSVIELDDWNNEE</sequence>
<dbReference type="OrthoDB" id="2237216at2"/>
<proteinExistence type="predicted"/>
<evidence type="ECO:0000313" key="4">
    <source>
        <dbReference type="Proteomes" id="UP000295184"/>
    </source>
</evidence>